<dbReference type="HOGENOM" id="CLU_015553_1_4_10"/>
<dbReference type="CDD" id="cd08977">
    <property type="entry name" value="SusD"/>
    <property type="match status" value="1"/>
</dbReference>
<protein>
    <submittedName>
        <fullName evidence="8">RagB/SusD family protein</fullName>
    </submittedName>
</protein>
<dbReference type="eggNOG" id="COG0702">
    <property type="taxonomic scope" value="Bacteria"/>
</dbReference>
<dbReference type="InterPro" id="IPR011990">
    <property type="entry name" value="TPR-like_helical_dom_sf"/>
</dbReference>
<dbReference type="RefSeq" id="WP_014679559.1">
    <property type="nucleotide sequence ID" value="NC_017770.1"/>
</dbReference>
<comment type="similarity">
    <text evidence="2">Belongs to the SusD family.</text>
</comment>
<evidence type="ECO:0000259" key="6">
    <source>
        <dbReference type="Pfam" id="PF07980"/>
    </source>
</evidence>
<dbReference type="PROSITE" id="PS51257">
    <property type="entry name" value="PROKAR_LIPOPROTEIN"/>
    <property type="match status" value="1"/>
</dbReference>
<dbReference type="Pfam" id="PF14322">
    <property type="entry name" value="SusD-like_3"/>
    <property type="match status" value="1"/>
</dbReference>
<dbReference type="EMBL" id="CP003349">
    <property type="protein sequence ID" value="AFD06332.1"/>
    <property type="molecule type" value="Genomic_DNA"/>
</dbReference>
<reference evidence="8" key="1">
    <citation type="submission" date="2012-02" db="EMBL/GenBank/DDBJ databases">
        <title>The complete genome of Solitalea canadensis DSM 3403.</title>
        <authorList>
            <consortium name="US DOE Joint Genome Institute (JGI-PGF)"/>
            <person name="Lucas S."/>
            <person name="Copeland A."/>
            <person name="Lapidus A."/>
            <person name="Glavina del Rio T."/>
            <person name="Dalin E."/>
            <person name="Tice H."/>
            <person name="Bruce D."/>
            <person name="Goodwin L."/>
            <person name="Pitluck S."/>
            <person name="Peters L."/>
            <person name="Ovchinnikova G."/>
            <person name="Lu M."/>
            <person name="Kyrpides N."/>
            <person name="Mavromatis K."/>
            <person name="Ivanova N."/>
            <person name="Brettin T."/>
            <person name="Detter J.C."/>
            <person name="Han C."/>
            <person name="Larimer F."/>
            <person name="Land M."/>
            <person name="Hauser L."/>
            <person name="Markowitz V."/>
            <person name="Cheng J.-F."/>
            <person name="Hugenholtz P."/>
            <person name="Woyke T."/>
            <person name="Wu D."/>
            <person name="Spring S."/>
            <person name="Schroeder M."/>
            <person name="Kopitz M."/>
            <person name="Brambilla E."/>
            <person name="Klenk H.-P."/>
            <person name="Eisen J.A."/>
        </authorList>
    </citation>
    <scope>NUCLEOTIDE SEQUENCE</scope>
    <source>
        <strain evidence="8">DSM 3403</strain>
    </source>
</reference>
<keyword evidence="4" id="KW-0472">Membrane</keyword>
<comment type="subcellular location">
    <subcellularLocation>
        <location evidence="1">Cell outer membrane</location>
    </subcellularLocation>
</comment>
<evidence type="ECO:0000313" key="9">
    <source>
        <dbReference type="Proteomes" id="UP000007590"/>
    </source>
</evidence>
<dbReference type="STRING" id="929556.Solca_1238"/>
<evidence type="ECO:0000259" key="7">
    <source>
        <dbReference type="Pfam" id="PF14322"/>
    </source>
</evidence>
<dbReference type="KEGG" id="scn:Solca_1238"/>
<name>H8KVF2_SOLCM</name>
<proteinExistence type="inferred from homology"/>
<accession>H8KVF2</accession>
<dbReference type="Proteomes" id="UP000007590">
    <property type="component" value="Chromosome"/>
</dbReference>
<dbReference type="InterPro" id="IPR012944">
    <property type="entry name" value="SusD_RagB_dom"/>
</dbReference>
<evidence type="ECO:0000256" key="5">
    <source>
        <dbReference type="ARBA" id="ARBA00023237"/>
    </source>
</evidence>
<organism evidence="8 9">
    <name type="scientific">Solitalea canadensis (strain ATCC 29591 / DSM 3403 / JCM 21819 / LMG 8368 / NBRC 15130 / NCIMB 12057 / USAM 9D)</name>
    <name type="common">Flexibacter canadensis</name>
    <dbReference type="NCBI Taxonomy" id="929556"/>
    <lineage>
        <taxon>Bacteria</taxon>
        <taxon>Pseudomonadati</taxon>
        <taxon>Bacteroidota</taxon>
        <taxon>Sphingobacteriia</taxon>
        <taxon>Sphingobacteriales</taxon>
        <taxon>Sphingobacteriaceae</taxon>
        <taxon>Solitalea</taxon>
    </lineage>
</organism>
<evidence type="ECO:0000256" key="1">
    <source>
        <dbReference type="ARBA" id="ARBA00004442"/>
    </source>
</evidence>
<dbReference type="OrthoDB" id="5694214at2"/>
<gene>
    <name evidence="8" type="ordered locus">Solca_1238</name>
</gene>
<evidence type="ECO:0000313" key="8">
    <source>
        <dbReference type="EMBL" id="AFD06332.1"/>
    </source>
</evidence>
<keyword evidence="5" id="KW-0998">Cell outer membrane</keyword>
<dbReference type="Gene3D" id="1.25.40.390">
    <property type="match status" value="1"/>
</dbReference>
<evidence type="ECO:0000256" key="4">
    <source>
        <dbReference type="ARBA" id="ARBA00023136"/>
    </source>
</evidence>
<evidence type="ECO:0000256" key="3">
    <source>
        <dbReference type="ARBA" id="ARBA00022729"/>
    </source>
</evidence>
<dbReference type="SUPFAM" id="SSF48452">
    <property type="entry name" value="TPR-like"/>
    <property type="match status" value="1"/>
</dbReference>
<evidence type="ECO:0000256" key="2">
    <source>
        <dbReference type="ARBA" id="ARBA00006275"/>
    </source>
</evidence>
<dbReference type="Pfam" id="PF07980">
    <property type="entry name" value="SusD_RagB"/>
    <property type="match status" value="1"/>
</dbReference>
<dbReference type="GO" id="GO:0009279">
    <property type="term" value="C:cell outer membrane"/>
    <property type="evidence" value="ECO:0007669"/>
    <property type="project" value="UniProtKB-SubCell"/>
</dbReference>
<dbReference type="AlphaFoldDB" id="H8KVF2"/>
<keyword evidence="9" id="KW-1185">Reference proteome</keyword>
<feature type="domain" description="SusD-like N-terminal" evidence="7">
    <location>
        <begin position="25"/>
        <end position="233"/>
    </location>
</feature>
<keyword evidence="3" id="KW-0732">Signal</keyword>
<dbReference type="InterPro" id="IPR033985">
    <property type="entry name" value="SusD-like_N"/>
</dbReference>
<feature type="domain" description="RagB/SusD" evidence="6">
    <location>
        <begin position="272"/>
        <end position="519"/>
    </location>
</feature>
<sequence>MKTLKKHLYIITAALVFTSTACEKDFLDKENKKDLSGSSFWKTKEHAEQGILSTYAALRSAGGDKWTWFEELYISSTYKSDEIINNKAEGYGKSLHSYTYTTDESTFTNLWHSCFAGISRANQCIENIPNVSGNAQNGLSDEEKKMMIAEAKFLRGYYYFTLINYFKNIPLITKVQKEEIDFYPSEAKEEDIWNQIESDFKEGVQFLPESRAGNEVGRATKYTAQAYLGKAYLFQEKFENANTEFAGVINSGKYDLMANYGDNFNGAFENNKESLFEIQFSADRTNSFDARNPIAWEVSSYALNGWELFYPSPYLESEFMKDKTDNGTYSDRVYATLFFDDPNSKAPVVNEQGVEMKYSDVKDGLNYHVFFKKYAYPADLADNKNYTGVNIHLMRFADVLLMHAEALNERGLTAEALTVVNRVRERAKAAPLVALSTAQLREQIRHHERPCELSMEFGIRWADLYRWARSKSAPEPIKTVLTNHNHEFANNFINGKHDIYPVPFAEISKNPNIHQAKNW</sequence>